<dbReference type="InterPro" id="IPR005122">
    <property type="entry name" value="Uracil-DNA_glycosylase-like"/>
</dbReference>
<evidence type="ECO:0000313" key="10">
    <source>
        <dbReference type="Proteomes" id="UP001363151"/>
    </source>
</evidence>
<gene>
    <name evidence="9" type="primary">UNG1</name>
    <name evidence="9" type="ORF">SO694_00030027</name>
</gene>
<dbReference type="Pfam" id="PF03167">
    <property type="entry name" value="UDG"/>
    <property type="match status" value="1"/>
</dbReference>
<dbReference type="NCBIfam" id="NF003588">
    <property type="entry name" value="PRK05254.1-1"/>
    <property type="match status" value="1"/>
</dbReference>
<comment type="similarity">
    <text evidence="1 5">Belongs to the uracil-DNA glycosylase (UDG) superfamily. UNG family.</text>
</comment>
<feature type="compositionally biased region" description="Low complexity" evidence="7">
    <location>
        <begin position="56"/>
        <end position="66"/>
    </location>
</feature>
<dbReference type="InterPro" id="IPR036895">
    <property type="entry name" value="Uracil-DNA_glycosylase-like_sf"/>
</dbReference>
<dbReference type="SMART" id="SM00987">
    <property type="entry name" value="UreE_C"/>
    <property type="match status" value="1"/>
</dbReference>
<evidence type="ECO:0000256" key="1">
    <source>
        <dbReference type="ARBA" id="ARBA00008184"/>
    </source>
</evidence>
<keyword evidence="5" id="KW-0496">Mitochondrion</keyword>
<feature type="region of interest" description="Disordered" evidence="7">
    <location>
        <begin position="21"/>
        <end position="66"/>
    </location>
</feature>
<accession>A0ABR1FJU1</accession>
<dbReference type="SUPFAM" id="SSF52141">
    <property type="entry name" value="Uracil-DNA glycosylase-like"/>
    <property type="match status" value="1"/>
</dbReference>
<evidence type="ECO:0000256" key="2">
    <source>
        <dbReference type="ARBA" id="ARBA00022763"/>
    </source>
</evidence>
<reference evidence="9 10" key="1">
    <citation type="submission" date="2024-03" db="EMBL/GenBank/DDBJ databases">
        <title>Aureococcus anophagefferens CCMP1851 and Kratosvirus quantuckense: Draft genome of a second virus-susceptible host strain in the model system.</title>
        <authorList>
            <person name="Chase E."/>
            <person name="Truchon A.R."/>
            <person name="Schepens W."/>
            <person name="Wilhelm S.W."/>
        </authorList>
    </citation>
    <scope>NUCLEOTIDE SEQUENCE [LARGE SCALE GENOMIC DNA]</scope>
    <source>
        <strain evidence="9 10">CCMP1851</strain>
    </source>
</reference>
<feature type="active site" description="Proton acceptor" evidence="5 6">
    <location>
        <position position="158"/>
    </location>
</feature>
<evidence type="ECO:0000256" key="5">
    <source>
        <dbReference type="HAMAP-Rule" id="MF_03166"/>
    </source>
</evidence>
<feature type="domain" description="Uracil-DNA glycosylase-like" evidence="8">
    <location>
        <begin position="143"/>
        <end position="312"/>
    </location>
</feature>
<dbReference type="Gene3D" id="3.40.470.10">
    <property type="entry name" value="Uracil-DNA glycosylase-like domain"/>
    <property type="match status" value="1"/>
</dbReference>
<evidence type="ECO:0000313" key="9">
    <source>
        <dbReference type="EMBL" id="KAK7232201.1"/>
    </source>
</evidence>
<dbReference type="InterPro" id="IPR002043">
    <property type="entry name" value="UDG_fam1"/>
</dbReference>
<evidence type="ECO:0000256" key="3">
    <source>
        <dbReference type="ARBA" id="ARBA00022801"/>
    </source>
</evidence>
<feature type="region of interest" description="Disordered" evidence="7">
    <location>
        <begin position="403"/>
        <end position="425"/>
    </location>
</feature>
<keyword evidence="10" id="KW-1185">Reference proteome</keyword>
<dbReference type="PANTHER" id="PTHR11264:SF0">
    <property type="entry name" value="URACIL-DNA GLYCOSYLASE"/>
    <property type="match status" value="1"/>
</dbReference>
<comment type="subcellular location">
    <subcellularLocation>
        <location evidence="5">Mitochondrion</location>
    </subcellularLocation>
    <subcellularLocation>
        <location evidence="5">Nucleus</location>
    </subcellularLocation>
</comment>
<comment type="caution">
    <text evidence="9">The sequence shown here is derived from an EMBL/GenBank/DDBJ whole genome shotgun (WGS) entry which is preliminary data.</text>
</comment>
<dbReference type="NCBIfam" id="NF003592">
    <property type="entry name" value="PRK05254.1-5"/>
    <property type="match status" value="1"/>
</dbReference>
<keyword evidence="2 5" id="KW-0227">DNA damage</keyword>
<sequence length="624" mass="66810">MRVPELEQRGGNASVQALAAMLEGASDDDAPGLRPPSRAPRSPRTKRAPDERPRAEASGARARRAATAGTLLRRRPAFGLRRSSPYHPAVSELIEHLVEPEWRAALAGEFHQEYFINLADFVAKERRTKTVFPPPEHTFAALDACPLSGIKVVIFGQDPYHGPGQAHGLAFSIKDGADFRTFPPTVRNILKELKQDLGATPPPAGTFDLSKWAARGVLLLNTSLTVRRGEANSHQKKGWETFTDAVVKCLNRRPGKGAVFVLWGTPALAKRKTIDLCLHKVHVSSHPSPLSNTKTDAPFTGSNIFSRINAELVSLKHLPINFALSDLDEPRDSTVTLRADVGEGAKNLGLHVLAKVARRTDSRQARELDAAALAELVRAGDEIDGDLHAVAPDDVRSSVEAYMQKNEKKKGGPRSGPAPAPSASRALRASATTWAAAAAIGLCASGKDTVVHHAMRVVYWAAKIVVRDYGTALKAHASASQALDKAIDDFLPGADVKRELDDNKSAALLLIVTLASGRDIKALTDQALNAAHHAEPTLLWDMAKVEIAHVEGDCCPPCAPRGVVRLVSFPRHACAICDATFSSFADVVDATAGGLKDAGGGICPTGLPANTPVGVYTIRWVHPE</sequence>
<keyword evidence="4 5" id="KW-0234">DNA repair</keyword>
<keyword evidence="3 5" id="KW-0378">Hydrolase</keyword>
<dbReference type="NCBIfam" id="NF003589">
    <property type="entry name" value="PRK05254.1-2"/>
    <property type="match status" value="1"/>
</dbReference>
<evidence type="ECO:0000259" key="8">
    <source>
        <dbReference type="SMART" id="SM00986"/>
    </source>
</evidence>
<comment type="catalytic activity">
    <reaction evidence="5">
        <text>Hydrolyzes single-stranded DNA or mismatched double-stranded DNA and polynucleotides, releasing free uracil.</text>
        <dbReference type="EC" id="3.2.2.27"/>
    </reaction>
</comment>
<name>A0ABR1FJU1_AURAN</name>
<dbReference type="Proteomes" id="UP001363151">
    <property type="component" value="Unassembled WGS sequence"/>
</dbReference>
<dbReference type="EMBL" id="JBBJCI010000370">
    <property type="protein sequence ID" value="KAK7232201.1"/>
    <property type="molecule type" value="Genomic_DNA"/>
</dbReference>
<dbReference type="HAMAP" id="MF_00148">
    <property type="entry name" value="UDG"/>
    <property type="match status" value="1"/>
</dbReference>
<dbReference type="EC" id="3.2.2.27" evidence="5"/>
<dbReference type="PROSITE" id="PS00130">
    <property type="entry name" value="U_DNA_GLYCOSYLASE"/>
    <property type="match status" value="1"/>
</dbReference>
<dbReference type="InterPro" id="IPR018085">
    <property type="entry name" value="Ura-DNA_Glyclase_AS"/>
</dbReference>
<evidence type="ECO:0000256" key="6">
    <source>
        <dbReference type="PROSITE-ProRule" id="PRU10072"/>
    </source>
</evidence>
<proteinExistence type="inferred from homology"/>
<organism evidence="9 10">
    <name type="scientific">Aureococcus anophagefferens</name>
    <name type="common">Harmful bloom alga</name>
    <dbReference type="NCBI Taxonomy" id="44056"/>
    <lineage>
        <taxon>Eukaryota</taxon>
        <taxon>Sar</taxon>
        <taxon>Stramenopiles</taxon>
        <taxon>Ochrophyta</taxon>
        <taxon>Pelagophyceae</taxon>
        <taxon>Pelagomonadales</taxon>
        <taxon>Pelagomonadaceae</taxon>
        <taxon>Aureococcus</taxon>
    </lineage>
</organism>
<dbReference type="SMART" id="SM00986">
    <property type="entry name" value="UDG"/>
    <property type="match status" value="1"/>
</dbReference>
<dbReference type="CDD" id="cd10027">
    <property type="entry name" value="UDG-F1-like"/>
    <property type="match status" value="1"/>
</dbReference>
<keyword evidence="5" id="KW-0539">Nucleus</keyword>
<evidence type="ECO:0000256" key="4">
    <source>
        <dbReference type="ARBA" id="ARBA00023204"/>
    </source>
</evidence>
<feature type="compositionally biased region" description="Low complexity" evidence="7">
    <location>
        <begin position="415"/>
        <end position="425"/>
    </location>
</feature>
<dbReference type="PANTHER" id="PTHR11264">
    <property type="entry name" value="URACIL-DNA GLYCOSYLASE"/>
    <property type="match status" value="1"/>
</dbReference>
<protein>
    <recommendedName>
        <fullName evidence="5">Uracil-DNA glycosylase</fullName>
        <shortName evidence="5">UDG</shortName>
        <ecNumber evidence="5">3.2.2.27</ecNumber>
    </recommendedName>
</protein>
<comment type="function">
    <text evidence="5">Excises uracil residues from the DNA which can arise as a result of misincorporation of dUMP residues by DNA polymerase or due to deamination of cytosine.</text>
</comment>
<dbReference type="NCBIfam" id="TIGR00628">
    <property type="entry name" value="ung"/>
    <property type="match status" value="1"/>
</dbReference>
<evidence type="ECO:0000256" key="7">
    <source>
        <dbReference type="SAM" id="MobiDB-lite"/>
    </source>
</evidence>